<dbReference type="Proteomes" id="UP000265520">
    <property type="component" value="Unassembled WGS sequence"/>
</dbReference>
<feature type="non-terminal residue" evidence="1">
    <location>
        <position position="25"/>
    </location>
</feature>
<keyword evidence="2" id="KW-1185">Reference proteome</keyword>
<dbReference type="AlphaFoldDB" id="A0A392RDD8"/>
<dbReference type="EMBL" id="LXQA010211652">
    <property type="protein sequence ID" value="MCI34217.1"/>
    <property type="molecule type" value="Genomic_DNA"/>
</dbReference>
<comment type="caution">
    <text evidence="1">The sequence shown here is derived from an EMBL/GenBank/DDBJ whole genome shotgun (WGS) entry which is preliminary data.</text>
</comment>
<name>A0A392RDD8_9FABA</name>
<evidence type="ECO:0000313" key="2">
    <source>
        <dbReference type="Proteomes" id="UP000265520"/>
    </source>
</evidence>
<accession>A0A392RDD8</accession>
<organism evidence="1 2">
    <name type="scientific">Trifolium medium</name>
    <dbReference type="NCBI Taxonomy" id="97028"/>
    <lineage>
        <taxon>Eukaryota</taxon>
        <taxon>Viridiplantae</taxon>
        <taxon>Streptophyta</taxon>
        <taxon>Embryophyta</taxon>
        <taxon>Tracheophyta</taxon>
        <taxon>Spermatophyta</taxon>
        <taxon>Magnoliopsida</taxon>
        <taxon>eudicotyledons</taxon>
        <taxon>Gunneridae</taxon>
        <taxon>Pentapetalae</taxon>
        <taxon>rosids</taxon>
        <taxon>fabids</taxon>
        <taxon>Fabales</taxon>
        <taxon>Fabaceae</taxon>
        <taxon>Papilionoideae</taxon>
        <taxon>50 kb inversion clade</taxon>
        <taxon>NPAAA clade</taxon>
        <taxon>Hologalegina</taxon>
        <taxon>IRL clade</taxon>
        <taxon>Trifolieae</taxon>
        <taxon>Trifolium</taxon>
    </lineage>
</organism>
<reference evidence="1 2" key="1">
    <citation type="journal article" date="2018" name="Front. Plant Sci.">
        <title>Red Clover (Trifolium pratense) and Zigzag Clover (T. medium) - A Picture of Genomic Similarities and Differences.</title>
        <authorList>
            <person name="Dluhosova J."/>
            <person name="Istvanek J."/>
            <person name="Nedelnik J."/>
            <person name="Repkova J."/>
        </authorList>
    </citation>
    <scope>NUCLEOTIDE SEQUENCE [LARGE SCALE GENOMIC DNA]</scope>
    <source>
        <strain evidence="2">cv. 10/8</strain>
        <tissue evidence="1">Leaf</tissue>
    </source>
</reference>
<proteinExistence type="predicted"/>
<sequence>MVVAGLGMVVAAMAEIGSGDFLGLG</sequence>
<evidence type="ECO:0000313" key="1">
    <source>
        <dbReference type="EMBL" id="MCI34217.1"/>
    </source>
</evidence>
<protein>
    <submittedName>
        <fullName evidence="1">Uncharacterized protein</fullName>
    </submittedName>
</protein>